<dbReference type="InterPro" id="IPR007324">
    <property type="entry name" value="Sugar-bd_dom_put"/>
</dbReference>
<dbReference type="OrthoDB" id="186585at2"/>
<dbReference type="EMBL" id="QFWV02000005">
    <property type="protein sequence ID" value="RKF06884.1"/>
    <property type="molecule type" value="Genomic_DNA"/>
</dbReference>
<dbReference type="Gene3D" id="3.40.50.1360">
    <property type="match status" value="1"/>
</dbReference>
<dbReference type="PANTHER" id="PTHR34294:SF1">
    <property type="entry name" value="TRANSCRIPTIONAL REGULATOR LSRR"/>
    <property type="match status" value="1"/>
</dbReference>
<dbReference type="InterPro" id="IPR036388">
    <property type="entry name" value="WH-like_DNA-bd_sf"/>
</dbReference>
<dbReference type="SUPFAM" id="SSF100950">
    <property type="entry name" value="NagB/RpiA/CoA transferase-like"/>
    <property type="match status" value="1"/>
</dbReference>
<dbReference type="InterPro" id="IPR037171">
    <property type="entry name" value="NagB/RpiA_transferase-like"/>
</dbReference>
<evidence type="ECO:0000256" key="4">
    <source>
        <dbReference type="ARBA" id="ARBA00023163"/>
    </source>
</evidence>
<dbReference type="GO" id="GO:0003677">
    <property type="term" value="F:DNA binding"/>
    <property type="evidence" value="ECO:0007669"/>
    <property type="project" value="UniProtKB-KW"/>
</dbReference>
<reference evidence="6 7" key="1">
    <citation type="journal article" date="2018" name="Int. J. Syst. Bacteriol.">
        <title>Oceaniradius stylonemae gen. nov., sp. nov., isolated from a red alga, Stylonema cornu-cervi.</title>
        <authorList>
            <person name="Jeong S."/>
        </authorList>
    </citation>
    <scope>NUCLEOTIDE SEQUENCE [LARGE SCALE GENOMIC DNA]</scope>
    <source>
        <strain evidence="6 7">StC1</strain>
    </source>
</reference>
<evidence type="ECO:0000256" key="2">
    <source>
        <dbReference type="ARBA" id="ARBA00023015"/>
    </source>
</evidence>
<dbReference type="GO" id="GO:0030246">
    <property type="term" value="F:carbohydrate binding"/>
    <property type="evidence" value="ECO:0007669"/>
    <property type="project" value="InterPro"/>
</dbReference>
<comment type="similarity">
    <text evidence="1">Belongs to the SorC transcriptional regulatory family.</text>
</comment>
<comment type="caution">
    <text evidence="6">The sequence shown here is derived from an EMBL/GenBank/DDBJ whole genome shotgun (WGS) entry which is preliminary data.</text>
</comment>
<evidence type="ECO:0000256" key="1">
    <source>
        <dbReference type="ARBA" id="ARBA00010466"/>
    </source>
</evidence>
<proteinExistence type="inferred from homology"/>
<name>A0A3A8AJP5_9HYPH</name>
<organism evidence="6 7">
    <name type="scientific">Oceaniradius stylonematis</name>
    <dbReference type="NCBI Taxonomy" id="2184161"/>
    <lineage>
        <taxon>Bacteria</taxon>
        <taxon>Pseudomonadati</taxon>
        <taxon>Pseudomonadota</taxon>
        <taxon>Alphaproteobacteria</taxon>
        <taxon>Hyphomicrobiales</taxon>
        <taxon>Ahrensiaceae</taxon>
        <taxon>Oceaniradius</taxon>
    </lineage>
</organism>
<evidence type="ECO:0000313" key="6">
    <source>
        <dbReference type="EMBL" id="RKF06884.1"/>
    </source>
</evidence>
<dbReference type="PANTHER" id="PTHR34294">
    <property type="entry name" value="TRANSCRIPTIONAL REGULATOR-RELATED"/>
    <property type="match status" value="1"/>
</dbReference>
<evidence type="ECO:0000313" key="7">
    <source>
        <dbReference type="Proteomes" id="UP000246132"/>
    </source>
</evidence>
<protein>
    <submittedName>
        <fullName evidence="6">Sugar-binding transcriptional regulator</fullName>
    </submittedName>
</protein>
<dbReference type="Gene3D" id="1.10.10.10">
    <property type="entry name" value="Winged helix-like DNA-binding domain superfamily/Winged helix DNA-binding domain"/>
    <property type="match status" value="1"/>
</dbReference>
<dbReference type="RefSeq" id="WP_109766564.1">
    <property type="nucleotide sequence ID" value="NZ_JASHJQ010000006.1"/>
</dbReference>
<dbReference type="InterPro" id="IPR051054">
    <property type="entry name" value="SorC_transcr_regulators"/>
</dbReference>
<evidence type="ECO:0000256" key="3">
    <source>
        <dbReference type="ARBA" id="ARBA00023125"/>
    </source>
</evidence>
<keyword evidence="4" id="KW-0804">Transcription</keyword>
<feature type="domain" description="Sugar-binding" evidence="5">
    <location>
        <begin position="73"/>
        <end position="323"/>
    </location>
</feature>
<evidence type="ECO:0000259" key="5">
    <source>
        <dbReference type="Pfam" id="PF04198"/>
    </source>
</evidence>
<gene>
    <name evidence="6" type="ORF">DEM25_009600</name>
</gene>
<accession>A0A3A8AJP5</accession>
<keyword evidence="2" id="KW-0805">Transcription regulation</keyword>
<dbReference type="Pfam" id="PF04198">
    <property type="entry name" value="Sugar-bind"/>
    <property type="match status" value="1"/>
</dbReference>
<dbReference type="Proteomes" id="UP000246132">
    <property type="component" value="Unassembled WGS sequence"/>
</dbReference>
<sequence length="329" mass="35406">MSNEQARSANRLPVDEGRDQLMVQVARMAYQQDLTHTDIASRTGLNRWQVSRLLQEARDLGVVRIEIVPRSDRCPNLETDLVTMFGLADAVVLPDNVDGSGGLEGLAKAAGQYLAALKPRPTTFGVSWGRTMAAVAHWLPDGWAAGVDVVQINGAVAPIPGDQHQNDVAETFARKGDGRFIPLPVPAIVGQPETRQVLERDRIVADVLHRARSVEAICFSLGALNGDSALLNSGNLLEHEYDSLRAKGAVGDIVGRFIDRTGEIVDAGIDGRTIGLPLSDLKTRDRAICVAAGAEKFQVVVGALRARLFSVLITDAATATYALEHAHDR</sequence>
<keyword evidence="7" id="KW-1185">Reference proteome</keyword>
<dbReference type="AlphaFoldDB" id="A0A3A8AJP5"/>
<keyword evidence="3" id="KW-0238">DNA-binding</keyword>